<dbReference type="GO" id="GO:0004519">
    <property type="term" value="F:endonuclease activity"/>
    <property type="evidence" value="ECO:0007669"/>
    <property type="project" value="UniProtKB-KW"/>
</dbReference>
<gene>
    <name evidence="2" type="ORF">Hyperionvirus3_88</name>
</gene>
<feature type="domain" description="HNH nuclease" evidence="1">
    <location>
        <begin position="61"/>
        <end position="112"/>
    </location>
</feature>
<dbReference type="EMBL" id="MK072385">
    <property type="protein sequence ID" value="AYV82942.1"/>
    <property type="molecule type" value="Genomic_DNA"/>
</dbReference>
<accession>A0A3G5A7C2</accession>
<sequence length="164" mass="19691">MACDGSLADIYNLAIKKYDVEDVTFIMYDLYKYEHDSKQLMDVRDQQMEFRERLIERFKRCIVTNSGIKVCEACHIKPYNECSEDEKYDIDNGLILRNDLHKLFDEYLLSIDPLCKRLVLSKSLLRDDDYETYHKYHGKQFDILNDKNMIYLGRHHEIFVRCNP</sequence>
<keyword evidence="2" id="KW-0540">Nuclease</keyword>
<keyword evidence="2" id="KW-0378">Hydrolase</keyword>
<evidence type="ECO:0000313" key="2">
    <source>
        <dbReference type="EMBL" id="AYV82942.1"/>
    </source>
</evidence>
<organism evidence="2">
    <name type="scientific">Hyperionvirus sp</name>
    <dbReference type="NCBI Taxonomy" id="2487770"/>
    <lineage>
        <taxon>Viruses</taxon>
        <taxon>Varidnaviria</taxon>
        <taxon>Bamfordvirae</taxon>
        <taxon>Nucleocytoviricota</taxon>
        <taxon>Megaviricetes</taxon>
        <taxon>Imitervirales</taxon>
        <taxon>Mimiviridae</taxon>
        <taxon>Klosneuvirinae</taxon>
    </lineage>
</organism>
<proteinExistence type="predicted"/>
<dbReference type="InterPro" id="IPR003615">
    <property type="entry name" value="HNH_nuc"/>
</dbReference>
<evidence type="ECO:0000259" key="1">
    <source>
        <dbReference type="Pfam" id="PF13391"/>
    </source>
</evidence>
<keyword evidence="2" id="KW-0255">Endonuclease</keyword>
<protein>
    <submittedName>
        <fullName evidence="2">HNH endonuclease</fullName>
    </submittedName>
</protein>
<dbReference type="Pfam" id="PF13391">
    <property type="entry name" value="HNH_2"/>
    <property type="match status" value="1"/>
</dbReference>
<name>A0A3G5A7C2_9VIRU</name>
<reference evidence="2" key="1">
    <citation type="submission" date="2018-10" db="EMBL/GenBank/DDBJ databases">
        <title>Hidden diversity of soil giant viruses.</title>
        <authorList>
            <person name="Schulz F."/>
            <person name="Alteio L."/>
            <person name="Goudeau D."/>
            <person name="Ryan E.M."/>
            <person name="Malmstrom R.R."/>
            <person name="Blanchard J."/>
            <person name="Woyke T."/>
        </authorList>
    </citation>
    <scope>NUCLEOTIDE SEQUENCE</scope>
    <source>
        <strain evidence="2">HYV1</strain>
    </source>
</reference>